<dbReference type="KEGG" id="ccl:Clocl_3914"/>
<dbReference type="SUPFAM" id="SSF55383">
    <property type="entry name" value="Copper amine oxidase, domain N"/>
    <property type="match status" value="1"/>
</dbReference>
<dbReference type="GO" id="GO:0008061">
    <property type="term" value="F:chitin binding"/>
    <property type="evidence" value="ECO:0007669"/>
    <property type="project" value="InterPro"/>
</dbReference>
<dbReference type="InterPro" id="IPR001223">
    <property type="entry name" value="Glyco_hydro18_cat"/>
</dbReference>
<dbReference type="OrthoDB" id="9775889at2"/>
<accession>G8M2I4</accession>
<reference evidence="2 3" key="2">
    <citation type="journal article" date="2012" name="Stand. Genomic Sci.">
        <title>Complete Genome Sequence of Clostridium clariflavum DSM 19732.</title>
        <authorList>
            <person name="Izquierdo J.A."/>
            <person name="Goodwin L."/>
            <person name="Davenport K.W."/>
            <person name="Teshima H."/>
            <person name="Bruce D."/>
            <person name="Detter C."/>
            <person name="Tapia R."/>
            <person name="Han S."/>
            <person name="Land M."/>
            <person name="Hauser L."/>
            <person name="Jeffries C.D."/>
            <person name="Han J."/>
            <person name="Pitluck S."/>
            <person name="Nolan M."/>
            <person name="Chen A."/>
            <person name="Huntemann M."/>
            <person name="Mavromatis K."/>
            <person name="Mikhailova N."/>
            <person name="Liolios K."/>
            <person name="Woyke T."/>
            <person name="Lynd L.R."/>
        </authorList>
    </citation>
    <scope>NUCLEOTIDE SEQUENCE [LARGE SCALE GENOMIC DNA]</scope>
    <source>
        <strain evidence="3">DSM 19732 / NBRC 101661 / EBR45</strain>
    </source>
</reference>
<dbReference type="Gene3D" id="3.10.50.10">
    <property type="match status" value="1"/>
</dbReference>
<dbReference type="Gene3D" id="3.20.20.80">
    <property type="entry name" value="Glycosidases"/>
    <property type="match status" value="1"/>
</dbReference>
<dbReference type="eggNOG" id="COG3858">
    <property type="taxonomic scope" value="Bacteria"/>
</dbReference>
<dbReference type="GO" id="GO:0005975">
    <property type="term" value="P:carbohydrate metabolic process"/>
    <property type="evidence" value="ECO:0007669"/>
    <property type="project" value="InterPro"/>
</dbReference>
<dbReference type="PROSITE" id="PS51910">
    <property type="entry name" value="GH18_2"/>
    <property type="match status" value="1"/>
</dbReference>
<dbReference type="PANTHER" id="PTHR46066:SF2">
    <property type="entry name" value="CHITINASE DOMAIN-CONTAINING PROTEIN 1"/>
    <property type="match status" value="1"/>
</dbReference>
<feature type="domain" description="GH18" evidence="1">
    <location>
        <begin position="254"/>
        <end position="567"/>
    </location>
</feature>
<dbReference type="GO" id="GO:0016787">
    <property type="term" value="F:hydrolase activity"/>
    <property type="evidence" value="ECO:0007669"/>
    <property type="project" value="UniProtKB-KW"/>
</dbReference>
<protein>
    <submittedName>
        <fullName evidence="2">Putative glycosyl hydrolase</fullName>
    </submittedName>
</protein>
<dbReference type="Gene3D" id="2.30.30.40">
    <property type="entry name" value="SH3 Domains"/>
    <property type="match status" value="1"/>
</dbReference>
<dbReference type="Gene3D" id="3.30.457.10">
    <property type="entry name" value="Copper amine oxidase-like, N-terminal domain"/>
    <property type="match status" value="1"/>
</dbReference>
<dbReference type="AlphaFoldDB" id="G8M2I4"/>
<dbReference type="Pfam" id="PF08239">
    <property type="entry name" value="SH3_3"/>
    <property type="match status" value="1"/>
</dbReference>
<dbReference type="InterPro" id="IPR012854">
    <property type="entry name" value="Cu_amine_oxidase-like_N"/>
</dbReference>
<dbReference type="Pfam" id="PF07833">
    <property type="entry name" value="Cu_amine_oxidN1"/>
    <property type="match status" value="1"/>
</dbReference>
<dbReference type="InterPro" id="IPR036582">
    <property type="entry name" value="Mao_N_sf"/>
</dbReference>
<evidence type="ECO:0000259" key="1">
    <source>
        <dbReference type="PROSITE" id="PS51910"/>
    </source>
</evidence>
<organism evidence="2 3">
    <name type="scientific">Acetivibrio clariflavus (strain DSM 19732 / NBRC 101661 / EBR45)</name>
    <name type="common">Clostridium clariflavum</name>
    <dbReference type="NCBI Taxonomy" id="720554"/>
    <lineage>
        <taxon>Bacteria</taxon>
        <taxon>Bacillati</taxon>
        <taxon>Bacillota</taxon>
        <taxon>Clostridia</taxon>
        <taxon>Eubacteriales</taxon>
        <taxon>Oscillospiraceae</taxon>
        <taxon>Acetivibrio</taxon>
    </lineage>
</organism>
<dbReference type="Pfam" id="PF00704">
    <property type="entry name" value="Glyco_hydro_18"/>
    <property type="match status" value="1"/>
</dbReference>
<dbReference type="STRING" id="720554.Clocl_3914"/>
<reference evidence="3" key="1">
    <citation type="submission" date="2011-12" db="EMBL/GenBank/DDBJ databases">
        <title>Complete sequence of Clostridium clariflavum DSM 19732.</title>
        <authorList>
            <consortium name="US DOE Joint Genome Institute"/>
            <person name="Lucas S."/>
            <person name="Han J."/>
            <person name="Lapidus A."/>
            <person name="Cheng J.-F."/>
            <person name="Goodwin L."/>
            <person name="Pitluck S."/>
            <person name="Peters L."/>
            <person name="Teshima H."/>
            <person name="Detter J.C."/>
            <person name="Han C."/>
            <person name="Tapia R."/>
            <person name="Land M."/>
            <person name="Hauser L."/>
            <person name="Kyrpides N."/>
            <person name="Ivanova N."/>
            <person name="Pagani I."/>
            <person name="Kitzmiller T."/>
            <person name="Lynd L."/>
            <person name="Izquierdo J."/>
            <person name="Woyke T."/>
        </authorList>
    </citation>
    <scope>NUCLEOTIDE SEQUENCE [LARGE SCALE GENOMIC DNA]</scope>
    <source>
        <strain evidence="3">DSM 19732 / NBRC 101661 / EBR45</strain>
    </source>
</reference>
<keyword evidence="3" id="KW-1185">Reference proteome</keyword>
<dbReference type="InterPro" id="IPR017853">
    <property type="entry name" value="GH"/>
</dbReference>
<dbReference type="InterPro" id="IPR003646">
    <property type="entry name" value="SH3-like_bac-type"/>
</dbReference>
<gene>
    <name evidence="2" type="ordered locus">Clocl_3914</name>
</gene>
<dbReference type="HOGENOM" id="CLU_020253_0_0_9"/>
<name>G8M2I4_ACECE</name>
<dbReference type="InterPro" id="IPR029070">
    <property type="entry name" value="Chitinase_insertion_sf"/>
</dbReference>
<proteinExistence type="predicted"/>
<keyword evidence="2" id="KW-0378">Hydrolase</keyword>
<dbReference type="Proteomes" id="UP000005435">
    <property type="component" value="Chromosome"/>
</dbReference>
<dbReference type="RefSeq" id="WP_014256855.1">
    <property type="nucleotide sequence ID" value="NC_016627.1"/>
</dbReference>
<dbReference type="SUPFAM" id="SSF51445">
    <property type="entry name" value="(Trans)glycosidases"/>
    <property type="match status" value="1"/>
</dbReference>
<dbReference type="EMBL" id="CP003065">
    <property type="protein sequence ID" value="AEV70354.1"/>
    <property type="molecule type" value="Genomic_DNA"/>
</dbReference>
<sequence precursor="true">MRKKKSGSRLFWLILVIAVLAAGAYYVYYRYYKPNNEVVPAFDEGKLVLVVEDEQDVSAQEPKILEGEILLPFSIVKKYIDKHIYWDDTLNIVSVTTENRVIRMKTDSLEALVNNKPMKLNIPVIKDSGQVYVPIEFLSDFYNIEIAYIESSNVIIIDNKSSEKQIAKPVSPKAVVRKGHSIKYPIIRKFDKNSQNQKEAELRVFGEYGDWYKVRTWDGAIGYIEKRFVEVKNIVAQDAPKKEENNTDWKPEKGKLNLVWDQVYERRNDLSAMNNIEGLDVVSPTWFQLKNANGELINRAYSQYVEWAHANGYKVWALLANDFSDSNMASEFLNNTNYRDNLIKEILAYAALYKLDGINIDFENMYPKDRDAFTQFVREITPFLKEQGLVVSVDVNDMQCYDKKALSEVVDYVMYMTYDQHWRTSPVAGSVAQITWAEGRIKRAIEVEKVPPEKLLLGIPFYTRLWIETTDASGKKTLESKALSMEAARNVVLQNNAKVVWEEESGQFYAYYEKENTVNKIWIEDANSINLRASLVHKYNLAGTCAWSSNFVTADIWEVLKKNLKDINNYQEWQEKNKDNVYIYK</sequence>
<dbReference type="SMART" id="SM00636">
    <property type="entry name" value="Glyco_18"/>
    <property type="match status" value="1"/>
</dbReference>
<dbReference type="InterPro" id="IPR011583">
    <property type="entry name" value="Chitinase_II/V-like_cat"/>
</dbReference>
<evidence type="ECO:0000313" key="2">
    <source>
        <dbReference type="EMBL" id="AEV70354.1"/>
    </source>
</evidence>
<dbReference type="PANTHER" id="PTHR46066">
    <property type="entry name" value="CHITINASE DOMAIN-CONTAINING PROTEIN 1 FAMILY MEMBER"/>
    <property type="match status" value="1"/>
</dbReference>
<evidence type="ECO:0000313" key="3">
    <source>
        <dbReference type="Proteomes" id="UP000005435"/>
    </source>
</evidence>